<sequence length="328" mass="37229">MDESFIFPETESDQLWITSPSGRNLSYMCTKDTTIFSDESVKSVNVPEKYTILKITTDTTGYTLQKVYGHPNVSSTWKKITEHQPAVVVPTYRAILTLFDSSKEEANRTHYNINVTRDAWYYLGKDNAGATWCRNIAFEPADANKNRYLTEQIHFPSAAADIIHGYFLMENESQRGHTPRLLHAEKVINANPYGSPIPLRKDESIASNVMFHIGGFYEASAQFLHAKWLGGSEGCVAFIPEKSIRSTPEDAARITLETGFFSNKTWVNLTALLERYRDSDPHKRFYVEIKKRPDFVRDEKMQIFSLSGAVDDTAKLLEAGYGPYIVIP</sequence>
<name>A0AAW7T197_BURVI</name>
<dbReference type="RefSeq" id="WP_148278606.1">
    <property type="nucleotide sequence ID" value="NZ_CADFFK010000023.1"/>
</dbReference>
<dbReference type="Proteomes" id="UP001171620">
    <property type="component" value="Unassembled WGS sequence"/>
</dbReference>
<dbReference type="AlphaFoldDB" id="A0AAW7T197"/>
<protein>
    <submittedName>
        <fullName evidence="1">Uncharacterized protein</fullName>
    </submittedName>
</protein>
<dbReference type="EMBL" id="JAUJRV010000009">
    <property type="protein sequence ID" value="MDN7796105.1"/>
    <property type="molecule type" value="Genomic_DNA"/>
</dbReference>
<accession>A0AAW7T197</accession>
<reference evidence="1" key="1">
    <citation type="submission" date="2023-07" db="EMBL/GenBank/DDBJ databases">
        <title>A collection of bacterial strains from the Burkholderia cepacia Research Laboratory and Repository.</title>
        <authorList>
            <person name="Lipuma J."/>
            <person name="Spilker T."/>
            <person name="Caverly L."/>
        </authorList>
    </citation>
    <scope>NUCLEOTIDE SEQUENCE</scope>
    <source>
        <strain evidence="1">AU44268</strain>
    </source>
</reference>
<proteinExistence type="predicted"/>
<evidence type="ECO:0000313" key="2">
    <source>
        <dbReference type="Proteomes" id="UP001171620"/>
    </source>
</evidence>
<organism evidence="1 2">
    <name type="scientific">Burkholderia vietnamiensis</name>
    <dbReference type="NCBI Taxonomy" id="60552"/>
    <lineage>
        <taxon>Bacteria</taxon>
        <taxon>Pseudomonadati</taxon>
        <taxon>Pseudomonadota</taxon>
        <taxon>Betaproteobacteria</taxon>
        <taxon>Burkholderiales</taxon>
        <taxon>Burkholderiaceae</taxon>
        <taxon>Burkholderia</taxon>
        <taxon>Burkholderia cepacia complex</taxon>
    </lineage>
</organism>
<gene>
    <name evidence="1" type="ORF">QZM33_14290</name>
</gene>
<comment type="caution">
    <text evidence="1">The sequence shown here is derived from an EMBL/GenBank/DDBJ whole genome shotgun (WGS) entry which is preliminary data.</text>
</comment>
<evidence type="ECO:0000313" key="1">
    <source>
        <dbReference type="EMBL" id="MDN7796105.1"/>
    </source>
</evidence>